<dbReference type="AlphaFoldDB" id="A0A242CCQ8"/>
<evidence type="ECO:0000313" key="5">
    <source>
        <dbReference type="EMBL" id="OTO07949.1"/>
    </source>
</evidence>
<dbReference type="PANTHER" id="PTHR12215:SF10">
    <property type="entry name" value="L-AMINOADIPATE-SEMIALDEHYDE DEHYDROGENASE-PHOSPHOPANTETHEINYL TRANSFERASE"/>
    <property type="match status" value="1"/>
</dbReference>
<comment type="similarity">
    <text evidence="1">Belongs to the P-Pant transferase superfamily. Gsp/Sfp/HetI/AcpT family.</text>
</comment>
<keyword evidence="2" id="KW-0808">Transferase</keyword>
<evidence type="ECO:0000256" key="1">
    <source>
        <dbReference type="ARBA" id="ARBA00010990"/>
    </source>
</evidence>
<evidence type="ECO:0000256" key="2">
    <source>
        <dbReference type="ARBA" id="ARBA00022679"/>
    </source>
</evidence>
<dbReference type="InterPro" id="IPR037143">
    <property type="entry name" value="4-PPantetheinyl_Trfase_dom_sf"/>
</dbReference>
<dbReference type="OrthoDB" id="9808281at2"/>
<sequence>MIIQGEITCFEKRQDKIEIVEGVWHRYAYTFKEDLEEHSRNYEEFLSEEELSILKKKERRNKGKEYVHSRAFAKEFFRQMIDSEHLFLDMKDVEIRNDVNGLTKGKPRIHVNNRSIKGSTSLSHSDSSILISHGKNCWMGVDVQEVITSEAIVENESIFSFEERRIIDSGECFPKNKTLTATLIWSIKEAVGKALGVGLSLGLKSISVMEIRNGQIWINLIPEVENVLLSPDNRLIIYYKQQGKTFFVICCMFEKAKLEA</sequence>
<dbReference type="Gene3D" id="3.90.470.20">
    <property type="entry name" value="4'-phosphopantetheinyl transferase domain"/>
    <property type="match status" value="2"/>
</dbReference>
<protein>
    <recommendedName>
        <fullName evidence="3">4'-phosphopantetheinyl transferase domain-containing protein</fullName>
    </recommendedName>
</protein>
<dbReference type="GO" id="GO:0019878">
    <property type="term" value="P:lysine biosynthetic process via aminoadipic acid"/>
    <property type="evidence" value="ECO:0007669"/>
    <property type="project" value="TreeGrafter"/>
</dbReference>
<evidence type="ECO:0000313" key="6">
    <source>
        <dbReference type="Proteomes" id="UP000195139"/>
    </source>
</evidence>
<dbReference type="GO" id="GO:0000287">
    <property type="term" value="F:magnesium ion binding"/>
    <property type="evidence" value="ECO:0007669"/>
    <property type="project" value="InterPro"/>
</dbReference>
<dbReference type="SUPFAM" id="SSF56214">
    <property type="entry name" value="4'-phosphopantetheinyl transferase"/>
    <property type="match status" value="2"/>
</dbReference>
<keyword evidence="6" id="KW-1185">Reference proteome</keyword>
<dbReference type="PANTHER" id="PTHR12215">
    <property type="entry name" value="PHOSPHOPANTETHEINE TRANSFERASE"/>
    <property type="match status" value="1"/>
</dbReference>
<gene>
    <name evidence="4" type="ORF">A5880_001218</name>
    <name evidence="5" type="ORF">A5880_002219</name>
</gene>
<dbReference type="InterPro" id="IPR008278">
    <property type="entry name" value="4-PPantetheinyl_Trfase_dom"/>
</dbReference>
<name>A0A242CCQ8_9ENTE</name>
<feature type="domain" description="4'-phosphopantetheinyl transferase" evidence="3">
    <location>
        <begin position="140"/>
        <end position="224"/>
    </location>
</feature>
<dbReference type="EMBL" id="NGLE01000003">
    <property type="protein sequence ID" value="OTO07949.1"/>
    <property type="molecule type" value="Genomic_DNA"/>
</dbReference>
<comment type="caution">
    <text evidence="5">The sequence shown here is derived from an EMBL/GenBank/DDBJ whole genome shotgun (WGS) entry which is preliminary data.</text>
</comment>
<dbReference type="RefSeq" id="WP_086331097.1">
    <property type="nucleotide sequence ID" value="NZ_NGLE02000001.1"/>
</dbReference>
<dbReference type="Proteomes" id="UP000195139">
    <property type="component" value="Unassembled WGS sequence"/>
</dbReference>
<dbReference type="GO" id="GO:0008897">
    <property type="term" value="F:holo-[acyl-carrier-protein] synthase activity"/>
    <property type="evidence" value="ECO:0007669"/>
    <property type="project" value="InterPro"/>
</dbReference>
<dbReference type="EMBL" id="NGLE02000001">
    <property type="protein sequence ID" value="MEI5993671.1"/>
    <property type="molecule type" value="Genomic_DNA"/>
</dbReference>
<reference evidence="5" key="1">
    <citation type="submission" date="2017-05" db="EMBL/GenBank/DDBJ databases">
        <title>The Genome Sequence of Enterococcus sp. 4G2_DIV0659.</title>
        <authorList>
            <consortium name="The Broad Institute Genomics Platform"/>
            <consortium name="The Broad Institute Genomic Center for Infectious Diseases"/>
            <person name="Earl A."/>
            <person name="Manson A."/>
            <person name="Schwartman J."/>
            <person name="Gilmore M."/>
            <person name="Abouelleil A."/>
            <person name="Cao P."/>
            <person name="Chapman S."/>
            <person name="Cusick C."/>
            <person name="Shea T."/>
            <person name="Young S."/>
            <person name="Neafsey D."/>
            <person name="Nusbaum C."/>
            <person name="Birren B."/>
        </authorList>
    </citation>
    <scope>NUCLEOTIDE SEQUENCE [LARGE SCALE GENOMIC DNA]</scope>
    <source>
        <strain evidence="5">4G2_DIV0659</strain>
    </source>
</reference>
<dbReference type="Pfam" id="PF01648">
    <property type="entry name" value="ACPS"/>
    <property type="match status" value="1"/>
</dbReference>
<dbReference type="GO" id="GO:0005829">
    <property type="term" value="C:cytosol"/>
    <property type="evidence" value="ECO:0007669"/>
    <property type="project" value="TreeGrafter"/>
</dbReference>
<evidence type="ECO:0000259" key="3">
    <source>
        <dbReference type="Pfam" id="PF01648"/>
    </source>
</evidence>
<reference evidence="4 6" key="2">
    <citation type="submission" date="2018-07" db="EMBL/GenBank/DDBJ databases">
        <title>The Genome Sequence of Enterococcus sp. DIV0659b.</title>
        <authorList>
            <consortium name="The Broad Institute Genomics Platform"/>
            <consortium name="The Broad Institute Genomic Center for Infectious Diseases"/>
            <person name="Earl A."/>
            <person name="Manson A."/>
            <person name="Schwartman J."/>
            <person name="Gilmore M."/>
            <person name="Abouelleil A."/>
            <person name="Cao P."/>
            <person name="Chapman S."/>
            <person name="Cusick C."/>
            <person name="Shea T."/>
            <person name="Young S."/>
            <person name="Neafsey D."/>
            <person name="Nusbaum C."/>
            <person name="Birren B."/>
        </authorList>
    </citation>
    <scope>NUCLEOTIDE SEQUENCE [LARGE SCALE GENOMIC DNA]</scope>
    <source>
        <strain evidence="4 6">4G2_DIV0659</strain>
    </source>
</reference>
<proteinExistence type="inferred from homology"/>
<accession>A0A242CCQ8</accession>
<evidence type="ECO:0000313" key="4">
    <source>
        <dbReference type="EMBL" id="MEI5993671.1"/>
    </source>
</evidence>
<dbReference type="InterPro" id="IPR050559">
    <property type="entry name" value="P-Pant_transferase_sf"/>
</dbReference>
<dbReference type="STRING" id="1834181.A5880_002219"/>
<organism evidence="5">
    <name type="scientific">Candidatus Enterococcus mansonii</name>
    <dbReference type="NCBI Taxonomy" id="1834181"/>
    <lineage>
        <taxon>Bacteria</taxon>
        <taxon>Bacillati</taxon>
        <taxon>Bacillota</taxon>
        <taxon>Bacilli</taxon>
        <taxon>Lactobacillales</taxon>
        <taxon>Enterococcaceae</taxon>
        <taxon>Enterococcus</taxon>
    </lineage>
</organism>